<sequence length="59" mass="6603">AKVNISTRLKITLADSYRAYLDEHPTEYNPLKLLGAVREDVKAMATNFMRIFGSEGKAS</sequence>
<reference evidence="1" key="1">
    <citation type="journal article" date="2014" name="Front. Microbiol.">
        <title>High frequency of phylogenetically diverse reductive dehalogenase-homologous genes in deep subseafloor sedimentary metagenomes.</title>
        <authorList>
            <person name="Kawai M."/>
            <person name="Futagami T."/>
            <person name="Toyoda A."/>
            <person name="Takaki Y."/>
            <person name="Nishi S."/>
            <person name="Hori S."/>
            <person name="Arai W."/>
            <person name="Tsubouchi T."/>
            <person name="Morono Y."/>
            <person name="Uchiyama I."/>
            <person name="Ito T."/>
            <person name="Fujiyama A."/>
            <person name="Inagaki F."/>
            <person name="Takami H."/>
        </authorList>
    </citation>
    <scope>NUCLEOTIDE SEQUENCE</scope>
    <source>
        <strain evidence="1">Expedition CK06-06</strain>
    </source>
</reference>
<name>X0S9D0_9ZZZZ</name>
<protein>
    <recommendedName>
        <fullName evidence="2">Fructose-bisphosphate aldolase</fullName>
    </recommendedName>
</protein>
<evidence type="ECO:0008006" key="2">
    <source>
        <dbReference type="Google" id="ProtNLM"/>
    </source>
</evidence>
<dbReference type="InterPro" id="IPR000771">
    <property type="entry name" value="FBA_II"/>
</dbReference>
<dbReference type="InterPro" id="IPR013785">
    <property type="entry name" value="Aldolase_TIM"/>
</dbReference>
<dbReference type="GO" id="GO:0016832">
    <property type="term" value="F:aldehyde-lyase activity"/>
    <property type="evidence" value="ECO:0007669"/>
    <property type="project" value="InterPro"/>
</dbReference>
<evidence type="ECO:0000313" key="1">
    <source>
        <dbReference type="EMBL" id="GAF71806.1"/>
    </source>
</evidence>
<accession>X0S9D0</accession>
<dbReference type="Gene3D" id="3.20.20.70">
    <property type="entry name" value="Aldolase class I"/>
    <property type="match status" value="1"/>
</dbReference>
<dbReference type="GO" id="GO:0008270">
    <property type="term" value="F:zinc ion binding"/>
    <property type="evidence" value="ECO:0007669"/>
    <property type="project" value="InterPro"/>
</dbReference>
<feature type="non-terminal residue" evidence="1">
    <location>
        <position position="1"/>
    </location>
</feature>
<comment type="caution">
    <text evidence="1">The sequence shown here is derived from an EMBL/GenBank/DDBJ whole genome shotgun (WGS) entry which is preliminary data.</text>
</comment>
<dbReference type="SUPFAM" id="SSF51569">
    <property type="entry name" value="Aldolase"/>
    <property type="match status" value="1"/>
</dbReference>
<dbReference type="AlphaFoldDB" id="X0S9D0"/>
<dbReference type="Pfam" id="PF01116">
    <property type="entry name" value="F_bP_aldolase"/>
    <property type="match status" value="1"/>
</dbReference>
<dbReference type="GO" id="GO:0005975">
    <property type="term" value="P:carbohydrate metabolic process"/>
    <property type="evidence" value="ECO:0007669"/>
    <property type="project" value="InterPro"/>
</dbReference>
<gene>
    <name evidence="1" type="ORF">S01H1_17412</name>
</gene>
<proteinExistence type="predicted"/>
<dbReference type="EMBL" id="BARS01009236">
    <property type="protein sequence ID" value="GAF71806.1"/>
    <property type="molecule type" value="Genomic_DNA"/>
</dbReference>
<organism evidence="1">
    <name type="scientific">marine sediment metagenome</name>
    <dbReference type="NCBI Taxonomy" id="412755"/>
    <lineage>
        <taxon>unclassified sequences</taxon>
        <taxon>metagenomes</taxon>
        <taxon>ecological metagenomes</taxon>
    </lineage>
</organism>